<sequence>MKTTLSKYITNFEVIWSDSKRLLKVLNRLLDLLLKIHLAPEREQKYKAYVAKKKNETEQKKQLYINEEEATTIQSPISFMNKSRNGKRNLVNNERKRRRKYVKKPKGDPINKQKLVNKVIRCTERIETYTKFLTTEFQKFRKEQEVKGARKEKEDKFSCPNIRNQRRNATRCEFKDIERYKRKKPMNDSDKERKIAACNERIRYFRNKIVAPTESPVLNSISENDSDIEDSVEDLSRDVSRKQLKSLKGIIKEVLLNSEKKTISAIVLHSNS</sequence>
<dbReference type="Proteomes" id="UP000613177">
    <property type="component" value="Unassembled WGS sequence"/>
</dbReference>
<evidence type="ECO:0000313" key="2">
    <source>
        <dbReference type="Proteomes" id="UP000613177"/>
    </source>
</evidence>
<name>A0A8H7SN35_9FUNG</name>
<reference evidence="1" key="1">
    <citation type="submission" date="2021-01" db="EMBL/GenBank/DDBJ databases">
        <title>Metabolic potential, ecology and presence of endohyphal bacteria is reflected in genomic diversity of Mucoromycotina.</title>
        <authorList>
            <person name="Muszewska A."/>
            <person name="Okrasinska A."/>
            <person name="Steczkiewicz K."/>
            <person name="Drgas O."/>
            <person name="Orlowska M."/>
            <person name="Perlinska-Lenart U."/>
            <person name="Aleksandrzak-Piekarczyk T."/>
            <person name="Szatraj K."/>
            <person name="Zielenkiewicz U."/>
            <person name="Pilsyk S."/>
            <person name="Malc E."/>
            <person name="Mieczkowski P."/>
            <person name="Kruszewska J.S."/>
            <person name="Biernat P."/>
            <person name="Pawlowska J."/>
        </authorList>
    </citation>
    <scope>NUCLEOTIDE SEQUENCE</scope>
    <source>
        <strain evidence="1">WA0000018081</strain>
    </source>
</reference>
<proteinExistence type="predicted"/>
<organism evidence="1 2">
    <name type="scientific">Thamnidium elegans</name>
    <dbReference type="NCBI Taxonomy" id="101142"/>
    <lineage>
        <taxon>Eukaryota</taxon>
        <taxon>Fungi</taxon>
        <taxon>Fungi incertae sedis</taxon>
        <taxon>Mucoromycota</taxon>
        <taxon>Mucoromycotina</taxon>
        <taxon>Mucoromycetes</taxon>
        <taxon>Mucorales</taxon>
        <taxon>Mucorineae</taxon>
        <taxon>Mucoraceae</taxon>
        <taxon>Thamnidium</taxon>
    </lineage>
</organism>
<accession>A0A8H7SN35</accession>
<keyword evidence="2" id="KW-1185">Reference proteome</keyword>
<evidence type="ECO:0000313" key="1">
    <source>
        <dbReference type="EMBL" id="KAG2232519.1"/>
    </source>
</evidence>
<protein>
    <submittedName>
        <fullName evidence="1">Uncharacterized protein</fullName>
    </submittedName>
</protein>
<gene>
    <name evidence="1" type="ORF">INT48_005409</name>
</gene>
<dbReference type="EMBL" id="JAEPRE010000108">
    <property type="protein sequence ID" value="KAG2232519.1"/>
    <property type="molecule type" value="Genomic_DNA"/>
</dbReference>
<dbReference type="AlphaFoldDB" id="A0A8H7SN35"/>
<comment type="caution">
    <text evidence="1">The sequence shown here is derived from an EMBL/GenBank/DDBJ whole genome shotgun (WGS) entry which is preliminary data.</text>
</comment>